<dbReference type="InterPro" id="IPR036388">
    <property type="entry name" value="WH-like_DNA-bd_sf"/>
</dbReference>
<protein>
    <recommendedName>
        <fullName evidence="7 8">Arginine repressor</fullName>
    </recommendedName>
</protein>
<dbReference type="RefSeq" id="WP_016184583.1">
    <property type="nucleotide sequence ID" value="NZ_ASWO01000001.1"/>
</dbReference>
<evidence type="ECO:0000313" key="12">
    <source>
        <dbReference type="Proteomes" id="UP000015961"/>
    </source>
</evidence>
<evidence type="ECO:0000256" key="8">
    <source>
        <dbReference type="NCBIfam" id="TIGR01529"/>
    </source>
</evidence>
<dbReference type="GO" id="GO:0005737">
    <property type="term" value="C:cytoplasm"/>
    <property type="evidence" value="ECO:0007669"/>
    <property type="project" value="UniProtKB-SubCell"/>
</dbReference>
<dbReference type="UniPathway" id="UPA00068"/>
<dbReference type="Proteomes" id="UP000015961">
    <property type="component" value="Unassembled WGS sequence"/>
</dbReference>
<dbReference type="InterPro" id="IPR001669">
    <property type="entry name" value="Arg_repress"/>
</dbReference>
<dbReference type="HAMAP" id="MF_00173">
    <property type="entry name" value="Arg_repressor"/>
    <property type="match status" value="1"/>
</dbReference>
<comment type="subcellular location">
    <subcellularLocation>
        <location evidence="1 7">Cytoplasm</location>
    </subcellularLocation>
</comment>
<dbReference type="GO" id="GO:0003677">
    <property type="term" value="F:DNA binding"/>
    <property type="evidence" value="ECO:0007669"/>
    <property type="project" value="UniProtKB-KW"/>
</dbReference>
<dbReference type="InterPro" id="IPR036251">
    <property type="entry name" value="Arg_repress_C_sf"/>
</dbReference>
<dbReference type="NCBIfam" id="TIGR01529">
    <property type="entry name" value="argR_whole"/>
    <property type="match status" value="1"/>
</dbReference>
<evidence type="ECO:0000256" key="4">
    <source>
        <dbReference type="ARBA" id="ARBA00023015"/>
    </source>
</evidence>
<keyword evidence="3 7" id="KW-0963">Cytoplasm</keyword>
<comment type="caution">
    <text evidence="11">The sequence shown here is derived from an EMBL/GenBank/DDBJ whole genome shotgun (WGS) entry which is preliminary data.</text>
</comment>
<dbReference type="OrthoDB" id="9807089at2"/>
<comment type="function">
    <text evidence="7">Regulates arginine biosynthesis genes.</text>
</comment>
<dbReference type="SUPFAM" id="SSF46785">
    <property type="entry name" value="Winged helix' DNA-binding domain"/>
    <property type="match status" value="1"/>
</dbReference>
<dbReference type="GO" id="GO:0006526">
    <property type="term" value="P:L-arginine biosynthetic process"/>
    <property type="evidence" value="ECO:0007669"/>
    <property type="project" value="UniProtKB-UniPathway"/>
</dbReference>
<dbReference type="PRINTS" id="PR01467">
    <property type="entry name" value="ARGREPRESSOR"/>
</dbReference>
<feature type="domain" description="Arginine repressor DNA-binding" evidence="9">
    <location>
        <begin position="1"/>
        <end position="68"/>
    </location>
</feature>
<dbReference type="STRING" id="1140003.OMY_00091"/>
<feature type="domain" description="Arginine repressor C-terminal" evidence="10">
    <location>
        <begin position="80"/>
        <end position="146"/>
    </location>
</feature>
<dbReference type="PANTHER" id="PTHR34471:SF1">
    <property type="entry name" value="ARGININE REPRESSOR"/>
    <property type="match status" value="1"/>
</dbReference>
<dbReference type="GO" id="GO:0034618">
    <property type="term" value="F:arginine binding"/>
    <property type="evidence" value="ECO:0007669"/>
    <property type="project" value="InterPro"/>
</dbReference>
<dbReference type="PATRIC" id="fig|1140003.3.peg.89"/>
<evidence type="ECO:0000256" key="6">
    <source>
        <dbReference type="ARBA" id="ARBA00023163"/>
    </source>
</evidence>
<evidence type="ECO:0000259" key="9">
    <source>
        <dbReference type="Pfam" id="PF01316"/>
    </source>
</evidence>
<dbReference type="EMBL" id="ASWO01000001">
    <property type="protein sequence ID" value="EOT87035.1"/>
    <property type="molecule type" value="Genomic_DNA"/>
</dbReference>
<keyword evidence="7" id="KW-0028">Amino-acid biosynthesis</keyword>
<dbReference type="Gene3D" id="3.30.1360.40">
    <property type="match status" value="1"/>
</dbReference>
<dbReference type="eggNOG" id="COG1438">
    <property type="taxonomic scope" value="Bacteria"/>
</dbReference>
<evidence type="ECO:0000256" key="7">
    <source>
        <dbReference type="HAMAP-Rule" id="MF_00173"/>
    </source>
</evidence>
<evidence type="ECO:0000256" key="1">
    <source>
        <dbReference type="ARBA" id="ARBA00004496"/>
    </source>
</evidence>
<keyword evidence="12" id="KW-1185">Reference proteome</keyword>
<dbReference type="GO" id="GO:0051259">
    <property type="term" value="P:protein complex oligomerization"/>
    <property type="evidence" value="ECO:0007669"/>
    <property type="project" value="InterPro"/>
</dbReference>
<keyword evidence="7" id="KW-0678">Repressor</keyword>
<keyword evidence="6 7" id="KW-0804">Transcription</keyword>
<reference evidence="11 12" key="1">
    <citation type="submission" date="2013-03" db="EMBL/GenBank/DDBJ databases">
        <title>The Genome Sequence of Enterococcus sulfureus ATCC_49903 (PacBio/Illumina hybrid assembly).</title>
        <authorList>
            <consortium name="The Broad Institute Genomics Platform"/>
            <consortium name="The Broad Institute Genome Sequencing Center for Infectious Disease"/>
            <person name="Earl A."/>
            <person name="Russ C."/>
            <person name="Gilmore M."/>
            <person name="Surin D."/>
            <person name="Walker B."/>
            <person name="Young S."/>
            <person name="Zeng Q."/>
            <person name="Gargeya S."/>
            <person name="Fitzgerald M."/>
            <person name="Haas B."/>
            <person name="Abouelleil A."/>
            <person name="Allen A.W."/>
            <person name="Alvarado L."/>
            <person name="Arachchi H.M."/>
            <person name="Berlin A.M."/>
            <person name="Chapman S.B."/>
            <person name="Gainer-Dewar J."/>
            <person name="Goldberg J."/>
            <person name="Griggs A."/>
            <person name="Gujja S."/>
            <person name="Hansen M."/>
            <person name="Howarth C."/>
            <person name="Imamovic A."/>
            <person name="Ireland A."/>
            <person name="Larimer J."/>
            <person name="McCowan C."/>
            <person name="Murphy C."/>
            <person name="Pearson M."/>
            <person name="Poon T.W."/>
            <person name="Priest M."/>
            <person name="Roberts A."/>
            <person name="Saif S."/>
            <person name="Shea T."/>
            <person name="Sisk P."/>
            <person name="Sykes S."/>
            <person name="Wortman J."/>
            <person name="Nusbaum C."/>
            <person name="Birren B."/>
        </authorList>
    </citation>
    <scope>NUCLEOTIDE SEQUENCE [LARGE SCALE GENOMIC DNA]</scope>
    <source>
        <strain evidence="11 12">ATCC 49903</strain>
    </source>
</reference>
<dbReference type="InterPro" id="IPR036390">
    <property type="entry name" value="WH_DNA-bd_sf"/>
</dbReference>
<sequence>MRKKDRHQLLTRLLSEQDIAKQEEFVEILEQRGIQVTQATISRDIKELKLVKIPSATGGYRYSLPAQNDIEIAQKLENLLKNAVKSVKRMDKFVLIKTMPGNASALSHLLDTYYAKELFGIMTDDDTILMIAKAQEARDLIYEEIRRYEQ</sequence>
<evidence type="ECO:0000256" key="5">
    <source>
        <dbReference type="ARBA" id="ARBA00023125"/>
    </source>
</evidence>
<evidence type="ECO:0000256" key="3">
    <source>
        <dbReference type="ARBA" id="ARBA00022490"/>
    </source>
</evidence>
<dbReference type="Pfam" id="PF01316">
    <property type="entry name" value="Arg_repressor"/>
    <property type="match status" value="1"/>
</dbReference>
<accession>S0P9T2</accession>
<name>S0P9T2_9ENTE</name>
<dbReference type="GO" id="GO:1900079">
    <property type="term" value="P:regulation of arginine biosynthetic process"/>
    <property type="evidence" value="ECO:0007669"/>
    <property type="project" value="UniProtKB-UniRule"/>
</dbReference>
<keyword evidence="4 7" id="KW-0805">Transcription regulation</keyword>
<dbReference type="SUPFAM" id="SSF55252">
    <property type="entry name" value="C-terminal domain of arginine repressor"/>
    <property type="match status" value="1"/>
</dbReference>
<dbReference type="GO" id="GO:0003700">
    <property type="term" value="F:DNA-binding transcription factor activity"/>
    <property type="evidence" value="ECO:0007669"/>
    <property type="project" value="UniProtKB-UniRule"/>
</dbReference>
<proteinExistence type="inferred from homology"/>
<comment type="pathway">
    <text evidence="7">Amino-acid biosynthesis; L-arginine biosynthesis [regulation].</text>
</comment>
<keyword evidence="7" id="KW-0055">Arginine biosynthesis</keyword>
<dbReference type="Pfam" id="PF02863">
    <property type="entry name" value="Arg_repressor_C"/>
    <property type="match status" value="1"/>
</dbReference>
<comment type="similarity">
    <text evidence="2 7">Belongs to the ArgR family.</text>
</comment>
<gene>
    <name evidence="7" type="primary">argR</name>
    <name evidence="11" type="ORF">I573_00090</name>
</gene>
<dbReference type="AlphaFoldDB" id="S0P9T2"/>
<dbReference type="InterPro" id="IPR020900">
    <property type="entry name" value="Arg_repress_DNA-bd"/>
</dbReference>
<evidence type="ECO:0000259" key="10">
    <source>
        <dbReference type="Pfam" id="PF02863"/>
    </source>
</evidence>
<dbReference type="InterPro" id="IPR020899">
    <property type="entry name" value="Arg_repress_C"/>
</dbReference>
<evidence type="ECO:0000313" key="11">
    <source>
        <dbReference type="EMBL" id="EOT87035.1"/>
    </source>
</evidence>
<organism evidence="11 12">
    <name type="scientific">Enterococcus sulfureus ATCC 49903</name>
    <dbReference type="NCBI Taxonomy" id="1140003"/>
    <lineage>
        <taxon>Bacteria</taxon>
        <taxon>Bacillati</taxon>
        <taxon>Bacillota</taxon>
        <taxon>Bacilli</taxon>
        <taxon>Lactobacillales</taxon>
        <taxon>Enterococcaceae</taxon>
        <taxon>Enterococcus</taxon>
    </lineage>
</organism>
<keyword evidence="5 7" id="KW-0238">DNA-binding</keyword>
<dbReference type="PANTHER" id="PTHR34471">
    <property type="entry name" value="ARGININE REPRESSOR"/>
    <property type="match status" value="1"/>
</dbReference>
<dbReference type="Gene3D" id="1.10.10.10">
    <property type="entry name" value="Winged helix-like DNA-binding domain superfamily/Winged helix DNA-binding domain"/>
    <property type="match status" value="1"/>
</dbReference>
<evidence type="ECO:0000256" key="2">
    <source>
        <dbReference type="ARBA" id="ARBA00008316"/>
    </source>
</evidence>